<dbReference type="AlphaFoldDB" id="A0AA37LQR5"/>
<keyword evidence="1" id="KW-0732">Signal</keyword>
<reference evidence="2 3" key="1">
    <citation type="submission" date="2021-07" db="EMBL/GenBank/DDBJ databases">
        <title>Genome data of Colletotrichum spaethianum.</title>
        <authorList>
            <person name="Utami Y.D."/>
            <person name="Hiruma K."/>
        </authorList>
    </citation>
    <scope>NUCLEOTIDE SEQUENCE [LARGE SCALE GENOMIC DNA]</scope>
    <source>
        <strain evidence="2 3">MAFF 242679</strain>
    </source>
</reference>
<name>A0AA37LQR5_9PEZI</name>
<evidence type="ECO:0000313" key="2">
    <source>
        <dbReference type="EMBL" id="GJC80593.1"/>
    </source>
</evidence>
<comment type="caution">
    <text evidence="2">The sequence shown here is derived from an EMBL/GenBank/DDBJ whole genome shotgun (WGS) entry which is preliminary data.</text>
</comment>
<organism evidence="2 3">
    <name type="scientific">Colletotrichum liriopes</name>
    <dbReference type="NCBI Taxonomy" id="708192"/>
    <lineage>
        <taxon>Eukaryota</taxon>
        <taxon>Fungi</taxon>
        <taxon>Dikarya</taxon>
        <taxon>Ascomycota</taxon>
        <taxon>Pezizomycotina</taxon>
        <taxon>Sordariomycetes</taxon>
        <taxon>Hypocreomycetidae</taxon>
        <taxon>Glomerellales</taxon>
        <taxon>Glomerellaceae</taxon>
        <taxon>Colletotrichum</taxon>
        <taxon>Colletotrichum spaethianum species complex</taxon>
    </lineage>
</organism>
<dbReference type="EMBL" id="BPPX01000005">
    <property type="protein sequence ID" value="GJC80593.1"/>
    <property type="molecule type" value="Genomic_DNA"/>
</dbReference>
<dbReference type="Proteomes" id="UP001055172">
    <property type="component" value="Unassembled WGS sequence"/>
</dbReference>
<evidence type="ECO:0000313" key="3">
    <source>
        <dbReference type="Proteomes" id="UP001055172"/>
    </source>
</evidence>
<feature type="chain" id="PRO_5041293477" evidence="1">
    <location>
        <begin position="21"/>
        <end position="131"/>
    </location>
</feature>
<gene>
    <name evidence="2" type="ORF">ColLi_03431</name>
</gene>
<accession>A0AA37LQR5</accession>
<proteinExistence type="predicted"/>
<sequence length="131" mass="14816">MLINHSFVFAFMAALPSVQAIQKNYWIDLDCYVGDVTVDGKFVDADRSLKYDWQLTAQTCRNNFKNVANYDIGSGRCVSTTPDGINGPQWWDDCKMQARNGWYDLDAVTLEIVQDQSPYKSNNAEGRGYPA</sequence>
<evidence type="ECO:0000256" key="1">
    <source>
        <dbReference type="SAM" id="SignalP"/>
    </source>
</evidence>
<protein>
    <submittedName>
        <fullName evidence="2">Uncharacterized protein</fullName>
    </submittedName>
</protein>
<feature type="signal peptide" evidence="1">
    <location>
        <begin position="1"/>
        <end position="20"/>
    </location>
</feature>
<keyword evidence="3" id="KW-1185">Reference proteome</keyword>